<dbReference type="Pfam" id="PF00005">
    <property type="entry name" value="ABC_tran"/>
    <property type="match status" value="2"/>
</dbReference>
<evidence type="ECO:0000256" key="7">
    <source>
        <dbReference type="SAM" id="MobiDB-lite"/>
    </source>
</evidence>
<evidence type="ECO:0000313" key="11">
    <source>
        <dbReference type="Proteomes" id="UP000015104"/>
    </source>
</evidence>
<dbReference type="SMART" id="SM00382">
    <property type="entry name" value="AAA"/>
    <property type="match status" value="2"/>
</dbReference>
<evidence type="ECO:0000256" key="3">
    <source>
        <dbReference type="ARBA" id="ARBA00022741"/>
    </source>
</evidence>
<dbReference type="OMA" id="ECSESIT"/>
<keyword evidence="3" id="KW-0547">Nucleotide-binding</keyword>
<feature type="region of interest" description="Disordered" evidence="7">
    <location>
        <begin position="1197"/>
        <end position="1216"/>
    </location>
</feature>
<feature type="transmembrane region" description="Helical" evidence="8">
    <location>
        <begin position="1803"/>
        <end position="1822"/>
    </location>
</feature>
<dbReference type="KEGG" id="tut:107368118"/>
<dbReference type="PANTHER" id="PTHR19229">
    <property type="entry name" value="ATP-BINDING CASSETTE TRANSPORTER SUBFAMILY A ABCA"/>
    <property type="match status" value="1"/>
</dbReference>
<dbReference type="GO" id="GO:0005319">
    <property type="term" value="F:lipid transporter activity"/>
    <property type="evidence" value="ECO:0007669"/>
    <property type="project" value="TreeGrafter"/>
</dbReference>
<dbReference type="InterPro" id="IPR013525">
    <property type="entry name" value="ABC2_TM"/>
</dbReference>
<keyword evidence="5 8" id="KW-1133">Transmembrane helix</keyword>
<dbReference type="InterPro" id="IPR027417">
    <property type="entry name" value="P-loop_NTPase"/>
</dbReference>
<feature type="transmembrane region" description="Helical" evidence="8">
    <location>
        <begin position="754"/>
        <end position="778"/>
    </location>
</feature>
<sequence>MSWWRQLRLLLWKNYVSHRRQKLRVIVEIFWPLLLMGILMWVRTRGLRTFVHECHFDQKALPSAGLAEFIKSTVCSFNNTCNPQITDGKSAIPLDERSPSSYEQVESILRTHLTPENLKNFEVVDKDLQTISQLTKVLTNPYAKINRSVRLKDLLKSDINSTFSMYNLTSEEVDFLDSTQINWTLIPLMFKYQKFNILNLFCSEETVSADIFISNNLDHEQMVEQLKEKFCDNTNSRSTISKSFEALQIFDRQVLLNEMSSVAKVAVDRNLHIKELNGISQTFGNIVSDMARMNQFSNFSTDFSYYWNALKDAVDSPGNNTIRLVQLWICGRNSSVLYERFSGEPGTRLEELGDEMKEHLIHNRQSNTTDYVYDNSTTPACNELFHSLEGGSITKVLWKQLKPFIRGKIIYAPKRASIERVLNRVINYFEPIKLFHNFTKVWLSDLSPRLNSSLKDQSSIINNITKLILSNNIPFLTDWISREFNIKSNEQQNNVVSILDQLKNISTFLSTNGPSMLETTDAFLTKLSTYLDCVELNKLESYNTEDEIVRRGLELIAENKLWAGLVFENTSSNSSASNVTDDEDVLPPYVRYKIRMDASKIDSTKKIQDRIPTPGARRRPVVDLKYLTFGFAYLQDLIEKSIIREHTNMSTDTGIYLQQFPYPCHIYDQFIMAISRSFPMFMVLSWVYNASMLIKSIVHEKERRLKEVMKVMGLSNSVLWSSWFIESFIFFIASSFLLVLILHYGKVLTYSDPVIVFIFLICYSISVITSSFTISTVFGKANMAAAGGGMIFFMTYLPYTFLVMWDEILLPHEKALGCLLPNVAFGFGCKYLAHFEEEGVGIQWSNIASSPMPNDGFNMLNILNMLLFDSFINILLTAYIEAVFPGQYGVPKPFYFFLLPSYWCKNQKTIVKDDLLLNHKLEKNSHIEEEPKDLKLGISISNLTKVYSGGKVAVDNLSLNFYEGQITSFLGHNGAGKTTTISILTGLFPPTSGTAHIYGQDITTDMDSVRQSLGTCPQYNVLFNHLTVVEHLWFYASLKGSGAEVNQEIDDLINDLGISHKRDEFSVNLSGGMQRKLSIAIAFVGGSRTVILDEPTAGVDPYSRRSIWELLIKYKAGRTVILTTHHMDEADLLGDRIAVIANGKLRCVGSSLFLKARFGSGYYLTFVTKDNSLKKTPIVSKNNSGNDVTDCVMVRRSKPNSSKDSSNENINGSTQDLSDSMKRLTEFIRNHIPDAQMIEKVGSEATYLLPTNSQESGRLQKLLKELDDKLIDLPVKSYGISDTPLEEVFLRVTGTLEDDEKRTQSLEEAVEKLTEGGRYPSKLRLNSFFCNNLTRLFQPTRCFNNSHNSVSSRPRSRSDRQEDYIPGRDACYIPMQDLNNTEKNPLTTWRIQGWELKKRQFWALQRKRFHHTRRNTRALLCEIVLPALLICVSMLFTLIVPPILEEPQLELKPWLYGPPNYIFYTDDSLGSNPVAKNYVNELLGDPGIGTKCVQGIPEKYRSLKPQLYKFSSIKRSQWSDTCDSQVTDRNLTSPQSLSLLNKYVQCDCTTGTMECPKLVDGFDPPSTPIISGDIMYNATGRNVSDWLIKTRKQHYKKMYGGFSFAFSSTMGSFNYTSVENLLSYLIDLVDLRENREYIMKTYSSLTQALIRRELWNNVKVWFNNKGWAASMAYLNAANNVILRANLPDNVDKRYYGITAINHPMNFTEDQLKDEMFKRGGLSLLHSITVLFAMSFVPASFVLYLIEDRVSGSKHLQFVSGVDPNVYWISTFLWDMANYMIPTFLCVMIFVAFNVEAYIQSPNIYGFITLLILYGFATIPLMYPTSYLFKVPSSAFVVLASVNLFIGTVSTVSTFVLELFDDDGLQYVGNLLKKVFLIFPQYCLGRGLLEMSANHLASRTFAKFGVSYEKNPFNFTYIGRNMLALFIQGVVFFRIVLWLESGILWWRMREPKAPNVDDDEEDDDVAAEREKIIAGLASDNALRVENLTKVYREGQLPAVNKLWMSVGSGECFGLLGVNGAGKTSTFKMLTGDIKISSGEAYIAGFRVKTEMTKARQHIGYCPQFDALDSFLSGWEHLEFYARLRGIPEEQISKVVRWSIRKLGLSEYSNVIAGAYSGGNKRKLSTAIALVGQPSIVFLDEPTTGMDPKARRFLWNCIIDIVKDKCAVVLTSHSMEECEALCTRLAIMVNGRFRCLGSTQHLKNKFGEGYTVTIRVDREDESKMKAQSFIDTAFGQEASLKEVHLNQMEYQIGSKISISSIFAELEKAKMVGILSDYSVTQTTLDQVFIRFARNQMDSAKQNKK</sequence>
<dbReference type="InterPro" id="IPR003593">
    <property type="entry name" value="AAA+_ATPase"/>
</dbReference>
<evidence type="ECO:0000259" key="9">
    <source>
        <dbReference type="PROSITE" id="PS50893"/>
    </source>
</evidence>
<feature type="transmembrane region" description="Helical" evidence="8">
    <location>
        <begin position="1765"/>
        <end position="1791"/>
    </location>
</feature>
<dbReference type="CDD" id="cd03263">
    <property type="entry name" value="ABC_subfamily_A"/>
    <property type="match status" value="2"/>
</dbReference>
<dbReference type="FunFam" id="3.40.50.300:FF:000264">
    <property type="entry name" value="ATP-binding cassette, sub-family A (ABC1), member 1"/>
    <property type="match status" value="1"/>
</dbReference>
<comment type="subcellular location">
    <subcellularLocation>
        <location evidence="1">Membrane</location>
        <topology evidence="1">Multi-pass membrane protein</topology>
    </subcellularLocation>
</comment>
<dbReference type="eggNOG" id="KOG0059">
    <property type="taxonomic scope" value="Eukaryota"/>
</dbReference>
<proteinExistence type="predicted"/>
<dbReference type="FunFam" id="3.40.50.300:FF:000327">
    <property type="entry name" value="ATP-binding cassette sub-family A member 3"/>
    <property type="match status" value="1"/>
</dbReference>
<protein>
    <recommendedName>
        <fullName evidence="9">ABC transporter domain-containing protein</fullName>
    </recommendedName>
</protein>
<dbReference type="Proteomes" id="UP000015104">
    <property type="component" value="Unassembled WGS sequence"/>
</dbReference>
<feature type="transmembrane region" description="Helical" evidence="8">
    <location>
        <begin position="1834"/>
        <end position="1856"/>
    </location>
</feature>
<feature type="domain" description="ABC transporter" evidence="9">
    <location>
        <begin position="1981"/>
        <end position="2213"/>
    </location>
</feature>
<dbReference type="OrthoDB" id="6512918at2759"/>
<keyword evidence="11" id="KW-1185">Reference proteome</keyword>
<feature type="transmembrane region" description="Helical" evidence="8">
    <location>
        <begin position="785"/>
        <end position="805"/>
    </location>
</feature>
<dbReference type="PANTHER" id="PTHR19229:SF185">
    <property type="entry name" value="ABC TRANSPORTER DOMAIN-CONTAINING PROTEIN"/>
    <property type="match status" value="1"/>
</dbReference>
<dbReference type="InterPro" id="IPR017871">
    <property type="entry name" value="ABC_transporter-like_CS"/>
</dbReference>
<keyword evidence="2 8" id="KW-0812">Transmembrane</keyword>
<dbReference type="Gene3D" id="3.40.50.300">
    <property type="entry name" value="P-loop containing nucleotide triphosphate hydrolases"/>
    <property type="match status" value="2"/>
</dbReference>
<dbReference type="GO" id="GO:0005524">
    <property type="term" value="F:ATP binding"/>
    <property type="evidence" value="ECO:0007669"/>
    <property type="project" value="UniProtKB-KW"/>
</dbReference>
<feature type="transmembrane region" description="Helical" evidence="8">
    <location>
        <begin position="678"/>
        <end position="698"/>
    </location>
</feature>
<reference evidence="11" key="1">
    <citation type="submission" date="2011-08" db="EMBL/GenBank/DDBJ databases">
        <authorList>
            <person name="Rombauts S."/>
        </authorList>
    </citation>
    <scope>NUCLEOTIDE SEQUENCE</scope>
    <source>
        <strain evidence="11">London</strain>
    </source>
</reference>
<dbReference type="SUPFAM" id="SSF52540">
    <property type="entry name" value="P-loop containing nucleoside triphosphate hydrolases"/>
    <property type="match status" value="2"/>
</dbReference>
<dbReference type="PROSITE" id="PS00211">
    <property type="entry name" value="ABC_TRANSPORTER_1"/>
    <property type="match status" value="1"/>
</dbReference>
<dbReference type="EnsemblMetazoa" id="tetur25g01640.1">
    <property type="protein sequence ID" value="tetur25g01640.1"/>
    <property type="gene ID" value="tetur25g01640"/>
</dbReference>
<feature type="transmembrane region" description="Helical" evidence="8">
    <location>
        <begin position="718"/>
        <end position="742"/>
    </location>
</feature>
<keyword evidence="4" id="KW-0067">ATP-binding</keyword>
<dbReference type="InterPro" id="IPR056264">
    <property type="entry name" value="R2_ABCA1-4-like"/>
</dbReference>
<evidence type="ECO:0000256" key="8">
    <source>
        <dbReference type="SAM" id="Phobius"/>
    </source>
</evidence>
<gene>
    <name evidence="10" type="primary">107368118</name>
</gene>
<feature type="domain" description="ABC transporter" evidence="9">
    <location>
        <begin position="938"/>
        <end position="1167"/>
    </location>
</feature>
<evidence type="ECO:0000313" key="10">
    <source>
        <dbReference type="EnsemblMetazoa" id="tetur25g01640.1"/>
    </source>
</evidence>
<feature type="transmembrane region" description="Helical" evidence="8">
    <location>
        <begin position="1922"/>
        <end position="1945"/>
    </location>
</feature>
<dbReference type="PROSITE" id="PS50893">
    <property type="entry name" value="ABC_TRANSPORTER_2"/>
    <property type="match status" value="2"/>
</dbReference>
<dbReference type="HOGENOM" id="CLU_000604_19_0_1"/>
<evidence type="ECO:0000256" key="4">
    <source>
        <dbReference type="ARBA" id="ARBA00022840"/>
    </source>
</evidence>
<organism evidence="10 11">
    <name type="scientific">Tetranychus urticae</name>
    <name type="common">Two-spotted spider mite</name>
    <dbReference type="NCBI Taxonomy" id="32264"/>
    <lineage>
        <taxon>Eukaryota</taxon>
        <taxon>Metazoa</taxon>
        <taxon>Ecdysozoa</taxon>
        <taxon>Arthropoda</taxon>
        <taxon>Chelicerata</taxon>
        <taxon>Arachnida</taxon>
        <taxon>Acari</taxon>
        <taxon>Acariformes</taxon>
        <taxon>Trombidiformes</taxon>
        <taxon>Prostigmata</taxon>
        <taxon>Eleutherengona</taxon>
        <taxon>Raphignathae</taxon>
        <taxon>Tetranychoidea</taxon>
        <taxon>Tetranychidae</taxon>
        <taxon>Tetranychus</taxon>
    </lineage>
</organism>
<feature type="transmembrane region" description="Helical" evidence="8">
    <location>
        <begin position="1721"/>
        <end position="1745"/>
    </location>
</feature>
<evidence type="ECO:0000256" key="6">
    <source>
        <dbReference type="ARBA" id="ARBA00023136"/>
    </source>
</evidence>
<dbReference type="InterPro" id="IPR026082">
    <property type="entry name" value="ABCA"/>
</dbReference>
<feature type="transmembrane region" description="Helical" evidence="8">
    <location>
        <begin position="23"/>
        <end position="42"/>
    </location>
</feature>
<name>T1KXA0_TETUR</name>
<dbReference type="InterPro" id="IPR003439">
    <property type="entry name" value="ABC_transporter-like_ATP-bd"/>
</dbReference>
<feature type="compositionally biased region" description="Polar residues" evidence="7">
    <location>
        <begin position="1199"/>
        <end position="1216"/>
    </location>
</feature>
<dbReference type="GO" id="GO:0016020">
    <property type="term" value="C:membrane"/>
    <property type="evidence" value="ECO:0007669"/>
    <property type="project" value="UniProtKB-SubCell"/>
</dbReference>
<dbReference type="GO" id="GO:0016887">
    <property type="term" value="F:ATP hydrolysis activity"/>
    <property type="evidence" value="ECO:0007669"/>
    <property type="project" value="InterPro"/>
</dbReference>
<reference evidence="10" key="2">
    <citation type="submission" date="2015-06" db="UniProtKB">
        <authorList>
            <consortium name="EnsemblMetazoa"/>
        </authorList>
    </citation>
    <scope>IDENTIFICATION</scope>
</reference>
<evidence type="ECO:0000256" key="2">
    <source>
        <dbReference type="ARBA" id="ARBA00022692"/>
    </source>
</evidence>
<keyword evidence="6 8" id="KW-0472">Membrane</keyword>
<dbReference type="GO" id="GO:0140359">
    <property type="term" value="F:ABC-type transporter activity"/>
    <property type="evidence" value="ECO:0007669"/>
    <property type="project" value="InterPro"/>
</dbReference>
<dbReference type="EMBL" id="CAEY01000677">
    <property type="status" value="NOT_ANNOTATED_CDS"/>
    <property type="molecule type" value="Genomic_DNA"/>
</dbReference>
<feature type="transmembrane region" description="Helical" evidence="8">
    <location>
        <begin position="1423"/>
        <end position="1444"/>
    </location>
</feature>
<evidence type="ECO:0000256" key="5">
    <source>
        <dbReference type="ARBA" id="ARBA00022989"/>
    </source>
</evidence>
<evidence type="ECO:0000256" key="1">
    <source>
        <dbReference type="ARBA" id="ARBA00004141"/>
    </source>
</evidence>
<dbReference type="Pfam" id="PF12698">
    <property type="entry name" value="ABC2_membrane_3"/>
    <property type="match status" value="2"/>
</dbReference>
<accession>T1KXA0</accession>
<dbReference type="Pfam" id="PF23321">
    <property type="entry name" value="R1_ABCA1"/>
    <property type="match status" value="1"/>
</dbReference>